<sequence length="263" mass="31064">MEARLTAGPSRSPWQLDAKHVISAGRTPSKAANELLRNFGKLSEDFASRLRPPMMMMMGSAKRPPPSRCSSTVPVLPQIKPPHATKIYTLPGVKTLTATHPIPRLNPLRPPPHEGRRNVSLETVETHHHNLQRSLTMQQAEHFRFHNSWRKPYYGTPAEKESHRKNIRLILQEQMAERMQMQRESFRDRKQESEFAVQHDRQCLTDDALNHRKRAEYLQHFRDENKKLMEWKWDQMRQQRQRQDQLDREIMKYNPINWSGSLK</sequence>
<dbReference type="Proteomes" id="UP000001554">
    <property type="component" value="Chromosome 5"/>
</dbReference>
<dbReference type="AlphaFoldDB" id="A0A9J7L8W3"/>
<protein>
    <submittedName>
        <fullName evidence="2">Uncharacterized protein LOC118416490 isoform X1</fullName>
    </submittedName>
</protein>
<evidence type="ECO:0000313" key="1">
    <source>
        <dbReference type="Proteomes" id="UP000001554"/>
    </source>
</evidence>
<name>A0A9J7L8W3_BRAFL</name>
<keyword evidence="1" id="KW-1185">Reference proteome</keyword>
<dbReference type="GeneID" id="118416490"/>
<evidence type="ECO:0000313" key="2">
    <source>
        <dbReference type="RefSeq" id="XP_035677504.1"/>
    </source>
</evidence>
<dbReference type="KEGG" id="bfo:118416490"/>
<organism evidence="1 2">
    <name type="scientific">Branchiostoma floridae</name>
    <name type="common">Florida lancelet</name>
    <name type="synonym">Amphioxus</name>
    <dbReference type="NCBI Taxonomy" id="7739"/>
    <lineage>
        <taxon>Eukaryota</taxon>
        <taxon>Metazoa</taxon>
        <taxon>Chordata</taxon>
        <taxon>Cephalochordata</taxon>
        <taxon>Leptocardii</taxon>
        <taxon>Amphioxiformes</taxon>
        <taxon>Branchiostomatidae</taxon>
        <taxon>Branchiostoma</taxon>
    </lineage>
</organism>
<accession>A0A9J7L8W3</accession>
<reference evidence="1" key="1">
    <citation type="journal article" date="2020" name="Nat. Ecol. Evol.">
        <title>Deeply conserved synteny resolves early events in vertebrate evolution.</title>
        <authorList>
            <person name="Simakov O."/>
            <person name="Marletaz F."/>
            <person name="Yue J.X."/>
            <person name="O'Connell B."/>
            <person name="Jenkins J."/>
            <person name="Brandt A."/>
            <person name="Calef R."/>
            <person name="Tung C.H."/>
            <person name="Huang T.K."/>
            <person name="Schmutz J."/>
            <person name="Satoh N."/>
            <person name="Yu J.K."/>
            <person name="Putnam N.H."/>
            <person name="Green R.E."/>
            <person name="Rokhsar D.S."/>
        </authorList>
    </citation>
    <scope>NUCLEOTIDE SEQUENCE [LARGE SCALE GENOMIC DNA]</scope>
    <source>
        <strain evidence="1">S238N-H82</strain>
    </source>
</reference>
<gene>
    <name evidence="2" type="primary">LOC118416490</name>
</gene>
<proteinExistence type="predicted"/>
<dbReference type="RefSeq" id="XP_035677504.1">
    <property type="nucleotide sequence ID" value="XM_035821611.1"/>
</dbReference>
<reference evidence="2" key="2">
    <citation type="submission" date="2025-08" db="UniProtKB">
        <authorList>
            <consortium name="RefSeq"/>
        </authorList>
    </citation>
    <scope>IDENTIFICATION</scope>
    <source>
        <strain evidence="2">S238N-H82</strain>
        <tissue evidence="2">Testes</tissue>
    </source>
</reference>